<evidence type="ECO:0000313" key="2">
    <source>
        <dbReference type="EMBL" id="KAF0287653.1"/>
    </source>
</evidence>
<organism evidence="2 3">
    <name type="scientific">Amphibalanus amphitrite</name>
    <name type="common">Striped barnacle</name>
    <name type="synonym">Balanus amphitrite</name>
    <dbReference type="NCBI Taxonomy" id="1232801"/>
    <lineage>
        <taxon>Eukaryota</taxon>
        <taxon>Metazoa</taxon>
        <taxon>Ecdysozoa</taxon>
        <taxon>Arthropoda</taxon>
        <taxon>Crustacea</taxon>
        <taxon>Multicrustacea</taxon>
        <taxon>Cirripedia</taxon>
        <taxon>Thoracica</taxon>
        <taxon>Thoracicalcarea</taxon>
        <taxon>Balanomorpha</taxon>
        <taxon>Balanoidea</taxon>
        <taxon>Balanidae</taxon>
        <taxon>Amphibalaninae</taxon>
        <taxon>Amphibalanus</taxon>
    </lineage>
</organism>
<reference evidence="2 3" key="1">
    <citation type="submission" date="2019-07" db="EMBL/GenBank/DDBJ databases">
        <title>Draft genome assembly of a fouling barnacle, Amphibalanus amphitrite (Darwin, 1854): The first reference genome for Thecostraca.</title>
        <authorList>
            <person name="Kim W."/>
        </authorList>
    </citation>
    <scope>NUCLEOTIDE SEQUENCE [LARGE SCALE GENOMIC DNA]</scope>
    <source>
        <strain evidence="2">SNU_AA5</strain>
        <tissue evidence="2">Soma without cirri and trophi</tissue>
    </source>
</reference>
<accession>A0A6A4V126</accession>
<dbReference type="OrthoDB" id="6348587at2759"/>
<dbReference type="InterPro" id="IPR031847">
    <property type="entry name" value="PDLI1-4/Zasp-like_mid"/>
</dbReference>
<comment type="caution">
    <text evidence="2">The sequence shown here is derived from an EMBL/GenBank/DDBJ whole genome shotgun (WGS) entry which is preliminary data.</text>
</comment>
<name>A0A6A4V126_AMPAM</name>
<proteinExistence type="predicted"/>
<dbReference type="SMART" id="SM00735">
    <property type="entry name" value="ZM"/>
    <property type="match status" value="1"/>
</dbReference>
<protein>
    <recommendedName>
        <fullName evidence="1">Zasp-like motif domain-containing protein</fullName>
    </recommendedName>
</protein>
<gene>
    <name evidence="2" type="ORF">FJT64_013951</name>
</gene>
<keyword evidence="3" id="KW-1185">Reference proteome</keyword>
<dbReference type="InterPro" id="IPR006643">
    <property type="entry name" value="Zasp-like_motif"/>
</dbReference>
<evidence type="ECO:0000313" key="3">
    <source>
        <dbReference type="Proteomes" id="UP000440578"/>
    </source>
</evidence>
<dbReference type="Proteomes" id="UP000440578">
    <property type="component" value="Unassembled WGS sequence"/>
</dbReference>
<sequence>MANMARDLMKEQYQYAYDKDREQITYQPYRTTPLITPGAKVKRDTPIVASYLNMHPDPQVRGAAPHVSQVSSGLNSMLGSANEQLARKIIHHQFNTPANLYSQDNMASSIQQQTGIAPQVSGAPRKEFSIQNSETLKMILEEDQQKPATQHKPKSHVVYDVHEAKAVNQPPSMFTNSDKIAQSYSFNKLMWSVGTAE</sequence>
<dbReference type="EMBL" id="VIIS01002177">
    <property type="protein sequence ID" value="KAF0287653.1"/>
    <property type="molecule type" value="Genomic_DNA"/>
</dbReference>
<dbReference type="AlphaFoldDB" id="A0A6A4V126"/>
<dbReference type="Pfam" id="PF15936">
    <property type="entry name" value="DUF4749"/>
    <property type="match status" value="1"/>
</dbReference>
<evidence type="ECO:0000259" key="1">
    <source>
        <dbReference type="SMART" id="SM00735"/>
    </source>
</evidence>
<feature type="domain" description="Zasp-like motif" evidence="1">
    <location>
        <begin position="88"/>
        <end position="113"/>
    </location>
</feature>